<evidence type="ECO:0000313" key="2">
    <source>
        <dbReference type="Proteomes" id="UP000032066"/>
    </source>
</evidence>
<reference evidence="1 2" key="1">
    <citation type="submission" date="2015-02" db="EMBL/GenBank/DDBJ databases">
        <title>Draft genome sequence of Kitasatospora griseola MF730-N6, a bafilomycin, terpentecin and satosporin producer.</title>
        <authorList>
            <person name="Arens J.C."/>
            <person name="Haltli B."/>
            <person name="Kerr R.G."/>
        </authorList>
    </citation>
    <scope>NUCLEOTIDE SEQUENCE [LARGE SCALE GENOMIC DNA]</scope>
    <source>
        <strain evidence="1 2">MF730-N6</strain>
    </source>
</reference>
<dbReference type="STRING" id="2064.TR51_25590"/>
<comment type="caution">
    <text evidence="1">The sequence shown here is derived from an EMBL/GenBank/DDBJ whole genome shotgun (WGS) entry which is preliminary data.</text>
</comment>
<keyword evidence="2" id="KW-1185">Reference proteome</keyword>
<sequence length="81" mass="8864">MARQISITTAEVFRAVIITTYSDGKPASTLVEGPYSTERAAKGRISMHVNAHRYARLHIESVSGWIESSPVTWSPTTKTGT</sequence>
<gene>
    <name evidence="1" type="ORF">TR51_25590</name>
</gene>
<organism evidence="1 2">
    <name type="scientific">Kitasatospora griseola</name>
    <name type="common">Streptomyces griseolosporeus</name>
    <dbReference type="NCBI Taxonomy" id="2064"/>
    <lineage>
        <taxon>Bacteria</taxon>
        <taxon>Bacillati</taxon>
        <taxon>Actinomycetota</taxon>
        <taxon>Actinomycetes</taxon>
        <taxon>Kitasatosporales</taxon>
        <taxon>Streptomycetaceae</taxon>
        <taxon>Kitasatospora</taxon>
    </lineage>
</organism>
<proteinExistence type="predicted"/>
<dbReference type="EMBL" id="JXZB01000004">
    <property type="protein sequence ID" value="KIQ62415.1"/>
    <property type="molecule type" value="Genomic_DNA"/>
</dbReference>
<protein>
    <submittedName>
        <fullName evidence="1">Uncharacterized protein</fullName>
    </submittedName>
</protein>
<accession>A0A0D0N2W6</accession>
<dbReference type="Proteomes" id="UP000032066">
    <property type="component" value="Unassembled WGS sequence"/>
</dbReference>
<evidence type="ECO:0000313" key="1">
    <source>
        <dbReference type="EMBL" id="KIQ62415.1"/>
    </source>
</evidence>
<dbReference type="AlphaFoldDB" id="A0A0D0N2W6"/>
<dbReference type="PATRIC" id="fig|2064.6.peg.5440"/>
<name>A0A0D0N2W6_KITGR</name>
<dbReference type="RefSeq" id="WP_043914390.1">
    <property type="nucleotide sequence ID" value="NZ_JXZB01000004.1"/>
</dbReference>